<protein>
    <submittedName>
        <fullName evidence="1">Uncharacterized protein</fullName>
    </submittedName>
</protein>
<name>A0ABR9YG14_9PROT</name>
<gene>
    <name evidence="1" type="ORF">HKD21_11205</name>
</gene>
<evidence type="ECO:0000313" key="1">
    <source>
        <dbReference type="EMBL" id="MBF0877411.1"/>
    </source>
</evidence>
<dbReference type="Proteomes" id="UP000630952">
    <property type="component" value="Unassembled WGS sequence"/>
</dbReference>
<comment type="caution">
    <text evidence="1">The sequence shown here is derived from an EMBL/GenBank/DDBJ whole genome shotgun (WGS) entry which is preliminary data.</text>
</comment>
<dbReference type="EMBL" id="JABCQO010000009">
    <property type="protein sequence ID" value="MBF0877411.1"/>
    <property type="molecule type" value="Genomic_DNA"/>
</dbReference>
<reference evidence="1 2" key="2">
    <citation type="submission" date="2020-11" db="EMBL/GenBank/DDBJ databases">
        <title>Description of novel Gluconobacter species.</title>
        <authorList>
            <person name="Cleenwerck I."/>
            <person name="Cnockaert M."/>
            <person name="Borremans W."/>
            <person name="Wieme A.D."/>
            <person name="De Vuyst L."/>
            <person name="Vandamme P."/>
        </authorList>
    </citation>
    <scope>NUCLEOTIDE SEQUENCE [LARGE SCALE GENOMIC DNA]</scope>
    <source>
        <strain evidence="1 2">LMG 27748</strain>
    </source>
</reference>
<keyword evidence="2" id="KW-1185">Reference proteome</keyword>
<reference evidence="2" key="1">
    <citation type="submission" date="2020-04" db="EMBL/GenBank/DDBJ databases">
        <title>Description of novel Gluconacetobacter.</title>
        <authorList>
            <person name="Sombolestani A."/>
        </authorList>
    </citation>
    <scope>NUCLEOTIDE SEQUENCE [LARGE SCALE GENOMIC DNA]</scope>
    <source>
        <strain evidence="2">LMG 27748</strain>
    </source>
</reference>
<proteinExistence type="predicted"/>
<organism evidence="1 2">
    <name type="scientific">Gluconobacter cerevisiae</name>
    <dbReference type="NCBI Taxonomy" id="1379734"/>
    <lineage>
        <taxon>Bacteria</taxon>
        <taxon>Pseudomonadati</taxon>
        <taxon>Pseudomonadota</taxon>
        <taxon>Alphaproteobacteria</taxon>
        <taxon>Acetobacterales</taxon>
        <taxon>Acetobacteraceae</taxon>
        <taxon>Gluconobacter</taxon>
    </lineage>
</organism>
<sequence>MEKCDISSGSVVLSGRQTFIVLQRKSASLVGCPLVYEGEPVHRADVALEWHELVEAGLSRLDVRCRSIPCQRSVLSVRLIGQVAPETLARVVVQAEREQVRRNVEAQARTGTCQNVARLRQKPVRAVWLEGSMMSRREAALRAG</sequence>
<accession>A0ABR9YG14</accession>
<evidence type="ECO:0000313" key="2">
    <source>
        <dbReference type="Proteomes" id="UP000630952"/>
    </source>
</evidence>